<reference evidence="1 2" key="1">
    <citation type="submission" date="2017-06" db="EMBL/GenBank/DDBJ databases">
        <title>Comparative genomic analysis of Ambrosia Fusariam Clade fungi.</title>
        <authorList>
            <person name="Stajich J.E."/>
            <person name="Carrillo J."/>
            <person name="Kijimoto T."/>
            <person name="Eskalen A."/>
            <person name="O'Donnell K."/>
            <person name="Kasson M."/>
        </authorList>
    </citation>
    <scope>NUCLEOTIDE SEQUENCE [LARGE SCALE GENOMIC DNA]</scope>
    <source>
        <strain evidence="1">UCR3666</strain>
    </source>
</reference>
<proteinExistence type="predicted"/>
<name>A0A3M2QZM9_9HYPO</name>
<organism evidence="1 2">
    <name type="scientific">Fusarium kuroshium</name>
    <dbReference type="NCBI Taxonomy" id="2010991"/>
    <lineage>
        <taxon>Eukaryota</taxon>
        <taxon>Fungi</taxon>
        <taxon>Dikarya</taxon>
        <taxon>Ascomycota</taxon>
        <taxon>Pezizomycotina</taxon>
        <taxon>Sordariomycetes</taxon>
        <taxon>Hypocreomycetidae</taxon>
        <taxon>Hypocreales</taxon>
        <taxon>Nectriaceae</taxon>
        <taxon>Fusarium</taxon>
        <taxon>Fusarium solani species complex</taxon>
    </lineage>
</organism>
<keyword evidence="2" id="KW-1185">Reference proteome</keyword>
<dbReference type="Proteomes" id="UP000277212">
    <property type="component" value="Unassembled WGS sequence"/>
</dbReference>
<comment type="caution">
    <text evidence="1">The sequence shown here is derived from an EMBL/GenBank/DDBJ whole genome shotgun (WGS) entry which is preliminary data.</text>
</comment>
<protein>
    <submittedName>
        <fullName evidence="1">Uncharacterized protein</fullName>
    </submittedName>
</protein>
<dbReference type="EMBL" id="NKUJ01000780">
    <property type="protein sequence ID" value="RMI98443.1"/>
    <property type="molecule type" value="Genomic_DNA"/>
</dbReference>
<evidence type="ECO:0000313" key="1">
    <source>
        <dbReference type="EMBL" id="RMI98443.1"/>
    </source>
</evidence>
<evidence type="ECO:0000313" key="2">
    <source>
        <dbReference type="Proteomes" id="UP000277212"/>
    </source>
</evidence>
<dbReference type="AlphaFoldDB" id="A0A3M2QZM9"/>
<sequence>MHVIGVKVTPRRTRSLRHSLSFGDGCGVQGPDYLQLLEISPARIRKNCMMPDTRDLACLYSIQPIQG</sequence>
<gene>
    <name evidence="1" type="ORF">CDV36_016113</name>
</gene>
<accession>A0A3M2QZM9</accession>